<evidence type="ECO:0000256" key="3">
    <source>
        <dbReference type="ARBA" id="ARBA00022955"/>
    </source>
</evidence>
<keyword evidence="4" id="KW-0560">Oxidoreductase</keyword>
<evidence type="ECO:0000313" key="8">
    <source>
        <dbReference type="Proteomes" id="UP000807469"/>
    </source>
</evidence>
<comment type="caution">
    <text evidence="7">The sequence shown here is derived from an EMBL/GenBank/DDBJ whole genome shotgun (WGS) entry which is preliminary data.</text>
</comment>
<keyword evidence="2" id="KW-0521">NADP</keyword>
<evidence type="ECO:0000313" key="7">
    <source>
        <dbReference type="EMBL" id="KAF9480250.1"/>
    </source>
</evidence>
<reference evidence="7" key="1">
    <citation type="submission" date="2020-11" db="EMBL/GenBank/DDBJ databases">
        <authorList>
            <consortium name="DOE Joint Genome Institute"/>
            <person name="Ahrendt S."/>
            <person name="Riley R."/>
            <person name="Andreopoulos W."/>
            <person name="Labutti K."/>
            <person name="Pangilinan J."/>
            <person name="Ruiz-Duenas F.J."/>
            <person name="Barrasa J.M."/>
            <person name="Sanchez-Garcia M."/>
            <person name="Camarero S."/>
            <person name="Miyauchi S."/>
            <person name="Serrano A."/>
            <person name="Linde D."/>
            <person name="Babiker R."/>
            <person name="Drula E."/>
            <person name="Ayuso-Fernandez I."/>
            <person name="Pacheco R."/>
            <person name="Padilla G."/>
            <person name="Ferreira P."/>
            <person name="Barriuso J."/>
            <person name="Kellner H."/>
            <person name="Castanera R."/>
            <person name="Alfaro M."/>
            <person name="Ramirez L."/>
            <person name="Pisabarro A.G."/>
            <person name="Kuo A."/>
            <person name="Tritt A."/>
            <person name="Lipzen A."/>
            <person name="He G."/>
            <person name="Yan M."/>
            <person name="Ng V."/>
            <person name="Cullen D."/>
            <person name="Martin F."/>
            <person name="Rosso M.-N."/>
            <person name="Henrissat B."/>
            <person name="Hibbett D."/>
            <person name="Martinez A.T."/>
            <person name="Grigoriev I.V."/>
        </authorList>
    </citation>
    <scope>NUCLEOTIDE SEQUENCE</scope>
    <source>
        <strain evidence="7">CIRM-BRFM 674</strain>
    </source>
</reference>
<dbReference type="GO" id="GO:0005789">
    <property type="term" value="C:endoplasmic reticulum membrane"/>
    <property type="evidence" value="ECO:0007669"/>
    <property type="project" value="TreeGrafter"/>
</dbReference>
<dbReference type="PANTHER" id="PTHR43647">
    <property type="entry name" value="DEHYDROGENASE"/>
    <property type="match status" value="1"/>
</dbReference>
<evidence type="ECO:0000256" key="6">
    <source>
        <dbReference type="ARBA" id="ARBA00023593"/>
    </source>
</evidence>
<proteinExistence type="inferred from homology"/>
<keyword evidence="8" id="KW-1185">Reference proteome</keyword>
<organism evidence="7 8">
    <name type="scientific">Pholiota conissans</name>
    <dbReference type="NCBI Taxonomy" id="109636"/>
    <lineage>
        <taxon>Eukaryota</taxon>
        <taxon>Fungi</taxon>
        <taxon>Dikarya</taxon>
        <taxon>Basidiomycota</taxon>
        <taxon>Agaricomycotina</taxon>
        <taxon>Agaricomycetes</taxon>
        <taxon>Agaricomycetidae</taxon>
        <taxon>Agaricales</taxon>
        <taxon>Agaricineae</taxon>
        <taxon>Strophariaceae</taxon>
        <taxon>Pholiota</taxon>
    </lineage>
</organism>
<protein>
    <submittedName>
        <fullName evidence="7">3-keto sterol reductase</fullName>
    </submittedName>
</protein>
<keyword evidence="1" id="KW-0444">Lipid biosynthesis</keyword>
<dbReference type="GO" id="GO:0005811">
    <property type="term" value="C:lipid droplet"/>
    <property type="evidence" value="ECO:0007669"/>
    <property type="project" value="TreeGrafter"/>
</dbReference>
<accession>A0A9P6D1I9</accession>
<dbReference type="InterPro" id="IPR036291">
    <property type="entry name" value="NAD(P)-bd_dom_sf"/>
</dbReference>
<gene>
    <name evidence="7" type="ORF">BDN70DRAFT_805593</name>
</gene>
<dbReference type="SUPFAM" id="SSF51735">
    <property type="entry name" value="NAD(P)-binding Rossmann-fold domains"/>
    <property type="match status" value="1"/>
</dbReference>
<dbReference type="PANTHER" id="PTHR43647:SF1">
    <property type="entry name" value="3-KETO-STEROID REDUCTASE ERG27"/>
    <property type="match status" value="1"/>
</dbReference>
<evidence type="ECO:0000256" key="2">
    <source>
        <dbReference type="ARBA" id="ARBA00022857"/>
    </source>
</evidence>
<evidence type="ECO:0000256" key="1">
    <source>
        <dbReference type="ARBA" id="ARBA00022516"/>
    </source>
</evidence>
<sequence length="412" mass="46190">MARSLAPSPVIIVTGANGGVGYGICQRLLVQLCQRNAPDAQPQAFASELKLEGMESAPEGYQGLTLIMACRNAKRAEAACANLLSWLEGHTKKLLKTCSKEDAEYLHNFRAHCDIQIMELDLASVSSTLKFADSVRKSVPYVSHLVSNAGVASFSGIDWLGCFKQCLCDPMGFITSPEYYLQHTGEISVDNLGWVWQCNVFGHFILFRELEDLLNKSPFDGSRVIWCSSLEASPKFYDSEDWQLKTTEHSYESTKYQIDIIATNLDQLALRNGSRTRHLINEPGVCSTPISRNLVGPFLDILKVWAFYVGRLFGSPNHPIVPYKAAISAVHLILVPLCFLPVFLTKDSSQPARFGARSGRWGSEYVGLTPVKKWDSHKEEGQDLIRRCDELYTSFKTEQQQTREFERASERM</sequence>
<dbReference type="AlphaFoldDB" id="A0A9P6D1I9"/>
<name>A0A9P6D1I9_9AGAR</name>
<dbReference type="InterPro" id="IPR051593">
    <property type="entry name" value="Ergosterol_Biosynth_ERG27"/>
</dbReference>
<evidence type="ECO:0000256" key="4">
    <source>
        <dbReference type="ARBA" id="ARBA00023002"/>
    </source>
</evidence>
<dbReference type="Proteomes" id="UP000807469">
    <property type="component" value="Unassembled WGS sequence"/>
</dbReference>
<dbReference type="EMBL" id="MU155198">
    <property type="protein sequence ID" value="KAF9480250.1"/>
    <property type="molecule type" value="Genomic_DNA"/>
</dbReference>
<comment type="similarity">
    <text evidence="6">Belongs to the short-chain dehydrogenases/reductases (SDR) family. ERG27 subfamily.</text>
</comment>
<evidence type="ECO:0000256" key="5">
    <source>
        <dbReference type="ARBA" id="ARBA00023098"/>
    </source>
</evidence>
<dbReference type="GO" id="GO:0005741">
    <property type="term" value="C:mitochondrial outer membrane"/>
    <property type="evidence" value="ECO:0007669"/>
    <property type="project" value="TreeGrafter"/>
</dbReference>
<dbReference type="GO" id="GO:0006694">
    <property type="term" value="P:steroid biosynthetic process"/>
    <property type="evidence" value="ECO:0007669"/>
    <property type="project" value="UniProtKB-KW"/>
</dbReference>
<keyword evidence="3" id="KW-0752">Steroid biosynthesis</keyword>
<dbReference type="Gene3D" id="3.40.50.720">
    <property type="entry name" value="NAD(P)-binding Rossmann-like Domain"/>
    <property type="match status" value="1"/>
</dbReference>
<dbReference type="GO" id="GO:0000253">
    <property type="term" value="F:3-beta-hydroxysteroid 3-dehydrogenase (NADP+) activity"/>
    <property type="evidence" value="ECO:0007669"/>
    <property type="project" value="TreeGrafter"/>
</dbReference>
<dbReference type="OrthoDB" id="9989144at2759"/>
<keyword evidence="5" id="KW-0443">Lipid metabolism</keyword>